<sequence length="101" mass="11570">MKNVTIRRTSNREYLKINFNNINWLPKLYDLFKLSKSSERLKNIYKLGLGKLIGVNPNNPEKKNIFGVLPYIAPEALSGEEYTKAVYSYGIIAYEIVTGIP</sequence>
<dbReference type="Proteomes" id="UP000266861">
    <property type="component" value="Unassembled WGS sequence"/>
</dbReference>
<dbReference type="GO" id="GO:0005524">
    <property type="term" value="F:ATP binding"/>
    <property type="evidence" value="ECO:0007669"/>
    <property type="project" value="InterPro"/>
</dbReference>
<proteinExistence type="predicted"/>
<dbReference type="PROSITE" id="PS50011">
    <property type="entry name" value="PROTEIN_KINASE_DOM"/>
    <property type="match status" value="1"/>
</dbReference>
<organism evidence="2 3">
    <name type="scientific">Diversispora epigaea</name>
    <dbReference type="NCBI Taxonomy" id="1348612"/>
    <lineage>
        <taxon>Eukaryota</taxon>
        <taxon>Fungi</taxon>
        <taxon>Fungi incertae sedis</taxon>
        <taxon>Mucoromycota</taxon>
        <taxon>Glomeromycotina</taxon>
        <taxon>Glomeromycetes</taxon>
        <taxon>Diversisporales</taxon>
        <taxon>Diversisporaceae</taxon>
        <taxon>Diversispora</taxon>
    </lineage>
</organism>
<evidence type="ECO:0000313" key="3">
    <source>
        <dbReference type="Proteomes" id="UP000266861"/>
    </source>
</evidence>
<evidence type="ECO:0000259" key="1">
    <source>
        <dbReference type="PROSITE" id="PS50011"/>
    </source>
</evidence>
<name>A0A397GG92_9GLOM</name>
<dbReference type="EMBL" id="PQFF01000462">
    <property type="protein sequence ID" value="RHZ48668.1"/>
    <property type="molecule type" value="Genomic_DNA"/>
</dbReference>
<dbReference type="SUPFAM" id="SSF56112">
    <property type="entry name" value="Protein kinase-like (PK-like)"/>
    <property type="match status" value="1"/>
</dbReference>
<protein>
    <recommendedName>
        <fullName evidence="1">Protein kinase domain-containing protein</fullName>
    </recommendedName>
</protein>
<gene>
    <name evidence="2" type="ORF">Glove_543g30</name>
</gene>
<dbReference type="GO" id="GO:0004672">
    <property type="term" value="F:protein kinase activity"/>
    <property type="evidence" value="ECO:0007669"/>
    <property type="project" value="InterPro"/>
</dbReference>
<dbReference type="InterPro" id="IPR000719">
    <property type="entry name" value="Prot_kinase_dom"/>
</dbReference>
<reference evidence="2 3" key="1">
    <citation type="submission" date="2018-08" db="EMBL/GenBank/DDBJ databases">
        <title>Genome and evolution of the arbuscular mycorrhizal fungus Diversispora epigaea (formerly Glomus versiforme) and its bacterial endosymbionts.</title>
        <authorList>
            <person name="Sun X."/>
            <person name="Fei Z."/>
            <person name="Harrison M."/>
        </authorList>
    </citation>
    <scope>NUCLEOTIDE SEQUENCE [LARGE SCALE GENOMIC DNA]</scope>
    <source>
        <strain evidence="2 3">IT104</strain>
    </source>
</reference>
<dbReference type="AlphaFoldDB" id="A0A397GG92"/>
<dbReference type="Gene3D" id="1.10.510.10">
    <property type="entry name" value="Transferase(Phosphotransferase) domain 1"/>
    <property type="match status" value="1"/>
</dbReference>
<evidence type="ECO:0000313" key="2">
    <source>
        <dbReference type="EMBL" id="RHZ48668.1"/>
    </source>
</evidence>
<feature type="domain" description="Protein kinase" evidence="1">
    <location>
        <begin position="1"/>
        <end position="101"/>
    </location>
</feature>
<comment type="caution">
    <text evidence="2">The sequence shown here is derived from an EMBL/GenBank/DDBJ whole genome shotgun (WGS) entry which is preliminary data.</text>
</comment>
<accession>A0A397GG92</accession>
<dbReference type="InterPro" id="IPR011009">
    <property type="entry name" value="Kinase-like_dom_sf"/>
</dbReference>
<dbReference type="OrthoDB" id="2424465at2759"/>
<keyword evidence="3" id="KW-1185">Reference proteome</keyword>